<sequence>MKRSALFFASVLVLAGHAFAEPGKHNGRGPIDVDLGLGDVVDATADIGGDSLADADVNLGLDTPVAADASNAAANAVNYATRQVNSGN</sequence>
<comment type="caution">
    <text evidence="2">The sequence shown here is derived from an EMBL/GenBank/DDBJ whole genome shotgun (WGS) entry which is preliminary data.</text>
</comment>
<accession>A0A3B9KXR0</accession>
<dbReference type="EMBL" id="DMBR01000075">
    <property type="protein sequence ID" value="HAE93397.1"/>
    <property type="molecule type" value="Genomic_DNA"/>
</dbReference>
<name>A0A3B9KXR0_9PROT</name>
<feature type="chain" id="PRO_5017608845" evidence="1">
    <location>
        <begin position="21"/>
        <end position="88"/>
    </location>
</feature>
<keyword evidence="1" id="KW-0732">Signal</keyword>
<organism evidence="2 3">
    <name type="scientific">Hyphomonas atlantica</name>
    <dbReference type="NCBI Taxonomy" id="1280948"/>
    <lineage>
        <taxon>Bacteria</taxon>
        <taxon>Pseudomonadati</taxon>
        <taxon>Pseudomonadota</taxon>
        <taxon>Alphaproteobacteria</taxon>
        <taxon>Hyphomonadales</taxon>
        <taxon>Hyphomonadaceae</taxon>
        <taxon>Hyphomonas</taxon>
    </lineage>
</organism>
<evidence type="ECO:0000313" key="2">
    <source>
        <dbReference type="EMBL" id="HAE93397.1"/>
    </source>
</evidence>
<proteinExistence type="predicted"/>
<evidence type="ECO:0000313" key="3">
    <source>
        <dbReference type="Proteomes" id="UP000259173"/>
    </source>
</evidence>
<evidence type="ECO:0000256" key="1">
    <source>
        <dbReference type="SAM" id="SignalP"/>
    </source>
</evidence>
<dbReference type="Proteomes" id="UP000259173">
    <property type="component" value="Unassembled WGS sequence"/>
</dbReference>
<protein>
    <submittedName>
        <fullName evidence="2">Uncharacterized protein</fullName>
    </submittedName>
</protein>
<feature type="signal peptide" evidence="1">
    <location>
        <begin position="1"/>
        <end position="20"/>
    </location>
</feature>
<feature type="non-terminal residue" evidence="2">
    <location>
        <position position="88"/>
    </location>
</feature>
<reference evidence="2 3" key="1">
    <citation type="journal article" date="2018" name="Nat. Biotechnol.">
        <title>A standardized bacterial taxonomy based on genome phylogeny substantially revises the tree of life.</title>
        <authorList>
            <person name="Parks D.H."/>
            <person name="Chuvochina M."/>
            <person name="Waite D.W."/>
            <person name="Rinke C."/>
            <person name="Skarshewski A."/>
            <person name="Chaumeil P.A."/>
            <person name="Hugenholtz P."/>
        </authorList>
    </citation>
    <scope>NUCLEOTIDE SEQUENCE [LARGE SCALE GENOMIC DNA]</scope>
    <source>
        <strain evidence="2">UBA8557</strain>
    </source>
</reference>
<gene>
    <name evidence="2" type="ORF">DCG65_02470</name>
</gene>
<dbReference type="AlphaFoldDB" id="A0A3B9KXR0"/>